<feature type="transmembrane region" description="Helical" evidence="1">
    <location>
        <begin position="63"/>
        <end position="85"/>
    </location>
</feature>
<proteinExistence type="predicted"/>
<feature type="domain" description="ADAM17 membrane-proximal" evidence="2">
    <location>
        <begin position="3"/>
        <end position="33"/>
    </location>
</feature>
<dbReference type="AlphaFoldDB" id="A0A034VV22"/>
<dbReference type="OrthoDB" id="2131567at2759"/>
<dbReference type="EMBL" id="GAKP01012674">
    <property type="protein sequence ID" value="JAC46278.1"/>
    <property type="molecule type" value="Transcribed_RNA"/>
</dbReference>
<organism evidence="3">
    <name type="scientific">Bactrocera dorsalis</name>
    <name type="common">Oriental fruit fly</name>
    <name type="synonym">Dacus dorsalis</name>
    <dbReference type="NCBI Taxonomy" id="27457"/>
    <lineage>
        <taxon>Eukaryota</taxon>
        <taxon>Metazoa</taxon>
        <taxon>Ecdysozoa</taxon>
        <taxon>Arthropoda</taxon>
        <taxon>Hexapoda</taxon>
        <taxon>Insecta</taxon>
        <taxon>Pterygota</taxon>
        <taxon>Neoptera</taxon>
        <taxon>Endopterygota</taxon>
        <taxon>Diptera</taxon>
        <taxon>Brachycera</taxon>
        <taxon>Muscomorpha</taxon>
        <taxon>Tephritoidea</taxon>
        <taxon>Tephritidae</taxon>
        <taxon>Bactrocera</taxon>
        <taxon>Bactrocera</taxon>
    </lineage>
</organism>
<accession>A0A034VV22</accession>
<dbReference type="EMBL" id="GAKP01012678">
    <property type="protein sequence ID" value="JAC46274.1"/>
    <property type="molecule type" value="Transcribed_RNA"/>
</dbReference>
<keyword evidence="1" id="KW-0812">Transmembrane</keyword>
<dbReference type="InterPro" id="IPR032029">
    <property type="entry name" value="ADAM17_MPD"/>
</dbReference>
<dbReference type="Gene3D" id="4.10.70.30">
    <property type="match status" value="1"/>
</dbReference>
<evidence type="ECO:0000259" key="2">
    <source>
        <dbReference type="Pfam" id="PF16698"/>
    </source>
</evidence>
<keyword evidence="3" id="KW-0645">Protease</keyword>
<evidence type="ECO:0000256" key="1">
    <source>
        <dbReference type="SAM" id="Phobius"/>
    </source>
</evidence>
<sequence length="129" mass="15190">MSINETCFPVEPADMLPDGTPCIQGFCNKGVCEKTIQDVVERFWDIIEEININRVLRFLKDNIVMAVVVITSIFWIPISCVISYFDRKKLRHEMKQLEWSSKLDLIHPSDRRRVIHIRVPRQKMSVSRM</sequence>
<keyword evidence="3" id="KW-0378">Hydrolase</keyword>
<keyword evidence="1" id="KW-1133">Transmembrane helix</keyword>
<dbReference type="Pfam" id="PF16698">
    <property type="entry name" value="ADAM17_MPD"/>
    <property type="match status" value="1"/>
</dbReference>
<dbReference type="GO" id="GO:0008233">
    <property type="term" value="F:peptidase activity"/>
    <property type="evidence" value="ECO:0007669"/>
    <property type="project" value="UniProtKB-KW"/>
</dbReference>
<reference evidence="3" key="1">
    <citation type="journal article" date="2014" name="BMC Genomics">
        <title>Characterizing the developmental transcriptome of the oriental fruit fly, Bactrocera dorsalis (Diptera: Tephritidae) through comparative genomic analysis with Drosophila melanogaster utilizing modENCODE datasets.</title>
        <authorList>
            <person name="Geib S.M."/>
            <person name="Calla B."/>
            <person name="Hall B."/>
            <person name="Hou S."/>
            <person name="Manoukis N.C."/>
        </authorList>
    </citation>
    <scope>NUCLEOTIDE SEQUENCE</scope>
    <source>
        <strain evidence="3">Punador</strain>
    </source>
</reference>
<protein>
    <submittedName>
        <fullName evidence="3">ADAM 17-like protease</fullName>
    </submittedName>
</protein>
<gene>
    <name evidence="3" type="primary">ADA17</name>
</gene>
<keyword evidence="1" id="KW-0472">Membrane</keyword>
<name>A0A034VV22_BACDO</name>
<evidence type="ECO:0000313" key="3">
    <source>
        <dbReference type="EMBL" id="JAC46274.1"/>
    </source>
</evidence>
<dbReference type="GO" id="GO:0006508">
    <property type="term" value="P:proteolysis"/>
    <property type="evidence" value="ECO:0007669"/>
    <property type="project" value="UniProtKB-KW"/>
</dbReference>
<dbReference type="EMBL" id="GAKP01012669">
    <property type="protein sequence ID" value="JAC46283.1"/>
    <property type="molecule type" value="Transcribed_RNA"/>
</dbReference>